<dbReference type="PRINTS" id="PR00081">
    <property type="entry name" value="GDHRDH"/>
</dbReference>
<dbReference type="InterPro" id="IPR036291">
    <property type="entry name" value="NAD(P)-bd_dom_sf"/>
</dbReference>
<dbReference type="PANTHER" id="PTHR43477">
    <property type="entry name" value="DIHYDROANTICAPSIN 7-DEHYDROGENASE"/>
    <property type="match status" value="1"/>
</dbReference>
<protein>
    <recommendedName>
        <fullName evidence="5">Short-chain dehydrogenase</fullName>
    </recommendedName>
</protein>
<dbReference type="GO" id="GO:0016491">
    <property type="term" value="F:oxidoreductase activity"/>
    <property type="evidence" value="ECO:0007669"/>
    <property type="project" value="UniProtKB-KW"/>
</dbReference>
<comment type="similarity">
    <text evidence="1">Belongs to the short-chain dehydrogenases/reductases (SDR) family.</text>
</comment>
<keyword evidence="2" id="KW-0521">NADP</keyword>
<dbReference type="InterPro" id="IPR002347">
    <property type="entry name" value="SDR_fam"/>
</dbReference>
<dbReference type="InterPro" id="IPR057571">
    <property type="entry name" value="SDR_PhqE-like"/>
</dbReference>
<dbReference type="EnsemblFungi" id="CEF88167">
    <property type="protein sequence ID" value="CEF88167"/>
    <property type="gene ID" value="FGRRES_11409"/>
</dbReference>
<dbReference type="Gene3D" id="3.40.50.720">
    <property type="entry name" value="NAD(P)-binding Rossmann-like Domain"/>
    <property type="match status" value="1"/>
</dbReference>
<sequence>MTQYQGDSSYKDKLVIVIGGTSGIGFAVAKACVEHGAKVVVAGRSQGKVDGAIERLRTVADEQSKVRGYICDLSSPDVEENVRLLFDFATHNRDHKVHHIVNTAGQMGSPLALKDTTAEDVLNICQARVVGDVIIAKLSLQYLEASHTSSYTMTGGLGTYKPVAGYSVRDGLGGAKDALARSLALEIKPIRVNLINPGAVQTELFDQFAGMCGEEVIDGIRGKAVLGRIGQPEDLAEAYLGIMKNYFITGSIVNIDGGYQLT</sequence>
<accession>I1S3M0</accession>
<dbReference type="OrthoDB" id="294295at2759"/>
<evidence type="ECO:0000256" key="1">
    <source>
        <dbReference type="ARBA" id="ARBA00006484"/>
    </source>
</evidence>
<name>I1S3M0_GIBZE</name>
<dbReference type="SUPFAM" id="SSF51735">
    <property type="entry name" value="NAD(P)-binding Rossmann-fold domains"/>
    <property type="match status" value="1"/>
</dbReference>
<dbReference type="Pfam" id="PF23441">
    <property type="entry name" value="SDR"/>
    <property type="match status" value="1"/>
</dbReference>
<organism evidence="4">
    <name type="scientific">Gibberella zeae (strain ATCC MYA-4620 / CBS 123657 / FGSC 9075 / NRRL 31084 / PH-1)</name>
    <name type="common">Wheat head blight fungus</name>
    <name type="synonym">Fusarium graminearum</name>
    <dbReference type="NCBI Taxonomy" id="229533"/>
    <lineage>
        <taxon>Eukaryota</taxon>
        <taxon>Fungi</taxon>
        <taxon>Dikarya</taxon>
        <taxon>Ascomycota</taxon>
        <taxon>Pezizomycotina</taxon>
        <taxon>Sordariomycetes</taxon>
        <taxon>Hypocreomycetidae</taxon>
        <taxon>Hypocreales</taxon>
        <taxon>Nectriaceae</taxon>
        <taxon>Fusarium</taxon>
    </lineage>
</organism>
<reference evidence="4" key="2">
    <citation type="journal article" date="2010" name="Nature">
        <title>Comparative genomics reveals mobile pathogenicity chromosomes in Fusarium.</title>
        <authorList>
            <person name="Ma L.J."/>
            <person name="van der Does H.C."/>
            <person name="Borkovich K.A."/>
            <person name="Coleman J.J."/>
            <person name="Daboussi M.J."/>
            <person name="Di Pietro A."/>
            <person name="Dufresne M."/>
            <person name="Freitag M."/>
            <person name="Grabherr M."/>
            <person name="Henrissat B."/>
            <person name="Houterman P.M."/>
            <person name="Kang S."/>
            <person name="Shim W.B."/>
            <person name="Woloshuk C."/>
            <person name="Xie X."/>
            <person name="Xu J.R."/>
            <person name="Antoniw J."/>
            <person name="Baker S.E."/>
            <person name="Bluhm B.H."/>
            <person name="Breakspear A."/>
            <person name="Brown D.W."/>
            <person name="Butchko R.A."/>
            <person name="Chapman S."/>
            <person name="Coulson R."/>
            <person name="Coutinho P.M."/>
            <person name="Danchin E.G."/>
            <person name="Diener A."/>
            <person name="Gale L.R."/>
            <person name="Gardiner D.M."/>
            <person name="Goff S."/>
            <person name="Hammond-Kosack K.E."/>
            <person name="Hilburn K."/>
            <person name="Hua-Van A."/>
            <person name="Jonkers W."/>
            <person name="Kazan K."/>
            <person name="Kodira C.D."/>
            <person name="Koehrsen M."/>
            <person name="Kumar L."/>
            <person name="Lee Y.H."/>
            <person name="Li L."/>
            <person name="Manners J.M."/>
            <person name="Miranda-Saavedra D."/>
            <person name="Mukherjee M."/>
            <person name="Park G."/>
            <person name="Park J."/>
            <person name="Park S.Y."/>
            <person name="Proctor R.H."/>
            <person name="Regev A."/>
            <person name="Ruiz-Roldan M.C."/>
            <person name="Sain D."/>
            <person name="Sakthikumar S."/>
            <person name="Sykes S."/>
            <person name="Schwartz D.C."/>
            <person name="Turgeon B.G."/>
            <person name="Wapinski I."/>
            <person name="Yoder O."/>
            <person name="Young S."/>
            <person name="Zeng Q."/>
            <person name="Zhou S."/>
            <person name="Galagan J."/>
            <person name="Cuomo C.A."/>
            <person name="Kistler H.C."/>
            <person name="Rep M."/>
        </authorList>
    </citation>
    <scope>GENOME REANNOTATION</scope>
    <source>
        <strain evidence="4">PH-1 / ATCC MYA-4620 / FGSC 9075 / NRRL 31084</strain>
    </source>
</reference>
<dbReference type="HOGENOM" id="CLU_010194_15_2_1"/>
<reference evidence="4" key="3">
    <citation type="submission" date="2017-01" db="UniProtKB">
        <authorList>
            <consortium name="EnsemblFungi"/>
        </authorList>
    </citation>
    <scope>IDENTIFICATION</scope>
    <source>
        <strain evidence="4">PH-1 / ATCC MYA-4620 / FGSC 9075 / NRRL 31084</strain>
    </source>
</reference>
<evidence type="ECO:0000313" key="4">
    <source>
        <dbReference type="EnsemblFungi" id="CEF88167"/>
    </source>
</evidence>
<reference evidence="4" key="1">
    <citation type="journal article" date="2007" name="Science">
        <title>The Fusarium graminearum genome reveals a link between localized polymorphism and pathogen specialization.</title>
        <authorList>
            <person name="Cuomo C.A."/>
            <person name="Gueldener U."/>
            <person name="Xu J.-R."/>
            <person name="Trail F."/>
            <person name="Turgeon B.G."/>
            <person name="Di Pietro A."/>
            <person name="Walton J.D."/>
            <person name="Ma L.-J."/>
            <person name="Baker S.E."/>
            <person name="Rep M."/>
            <person name="Adam G."/>
            <person name="Antoniw J."/>
            <person name="Baldwin T."/>
            <person name="Calvo S.E."/>
            <person name="Chang Y.-L."/>
            <person name="DeCaprio D."/>
            <person name="Gale L.R."/>
            <person name="Gnerre S."/>
            <person name="Goswami R.S."/>
            <person name="Hammond-Kosack K."/>
            <person name="Harris L.J."/>
            <person name="Hilburn K."/>
            <person name="Kennell J.C."/>
            <person name="Kroken S."/>
            <person name="Magnuson J.K."/>
            <person name="Mannhaupt G."/>
            <person name="Mauceli E.W."/>
            <person name="Mewes H.-W."/>
            <person name="Mitterbauer R."/>
            <person name="Muehlbauer G."/>
            <person name="Muensterkoetter M."/>
            <person name="Nelson D."/>
            <person name="O'Donnell K."/>
            <person name="Ouellet T."/>
            <person name="Qi W."/>
            <person name="Quesneville H."/>
            <person name="Roncero M.I.G."/>
            <person name="Seong K.-Y."/>
            <person name="Tetko I.V."/>
            <person name="Urban M."/>
            <person name="Waalwijk C."/>
            <person name="Ward T.J."/>
            <person name="Yao J."/>
            <person name="Birren B.W."/>
            <person name="Kistler H.C."/>
        </authorList>
    </citation>
    <scope>NUCLEOTIDE SEQUENCE [LARGE SCALE GENOMIC DNA]</scope>
    <source>
        <strain evidence="4">PH-1 / ATCC MYA-4620 / FGSC 9075 / NRRL 31084</strain>
    </source>
</reference>
<evidence type="ECO:0000256" key="2">
    <source>
        <dbReference type="ARBA" id="ARBA00022857"/>
    </source>
</evidence>
<dbReference type="InterPro" id="IPR051122">
    <property type="entry name" value="SDR_DHRS6-like"/>
</dbReference>
<dbReference type="CDD" id="cd05233">
    <property type="entry name" value="SDR_c"/>
    <property type="match status" value="1"/>
</dbReference>
<dbReference type="AlphaFoldDB" id="I1S3M0"/>
<evidence type="ECO:0008006" key="5">
    <source>
        <dbReference type="Google" id="ProtNLM"/>
    </source>
</evidence>
<accession>A0A098E3I7</accession>
<dbReference type="PANTHER" id="PTHR43477:SF1">
    <property type="entry name" value="DIHYDROANTICAPSIN 7-DEHYDROGENASE"/>
    <property type="match status" value="1"/>
</dbReference>
<dbReference type="EMBL" id="HG970334">
    <property type="status" value="NOT_ANNOTATED_CDS"/>
    <property type="molecule type" value="Genomic_DNA"/>
</dbReference>
<dbReference type="RefSeq" id="XP_011325820.1">
    <property type="nucleotide sequence ID" value="XM_011327518.1"/>
</dbReference>
<gene>
    <name evidence="4" type="primary">FG11409.1</name>
</gene>
<keyword evidence="3" id="KW-0560">Oxidoreductase</keyword>
<evidence type="ECO:0000256" key="3">
    <source>
        <dbReference type="ARBA" id="ARBA00023002"/>
    </source>
</evidence>
<proteinExistence type="inferred from homology"/>
<dbReference type="KEGG" id="fgr:FGSG_11409"/>